<dbReference type="GeneID" id="96791696"/>
<protein>
    <submittedName>
        <fullName evidence="8">Rieske (2Fe-2S) iron-sulfur domain protein</fullName>
    </submittedName>
</protein>
<evidence type="ECO:0000256" key="6">
    <source>
        <dbReference type="SAM" id="MobiDB-lite"/>
    </source>
</evidence>
<dbReference type="InterPro" id="IPR017941">
    <property type="entry name" value="Rieske_2Fe-2S"/>
</dbReference>
<keyword evidence="4" id="KW-0408">Iron</keyword>
<proteinExistence type="predicted"/>
<dbReference type="EMBL" id="KT762610">
    <property type="protein sequence ID" value="AMK92573.1"/>
    <property type="molecule type" value="Genomic_DNA"/>
</dbReference>
<dbReference type="PANTHER" id="PTHR21266">
    <property type="entry name" value="IRON-SULFUR DOMAIN CONTAINING PROTEIN"/>
    <property type="match status" value="1"/>
</dbReference>
<dbReference type="InterPro" id="IPR050584">
    <property type="entry name" value="Cholesterol_7-desaturase"/>
</dbReference>
<sequence length="340" mass="37726">MTGLDRSGIPSAEESPHRELGPPVPGEGEDGLYSQSWFPVCLSDELTAGSVVGADFLGGRVVAFRAAGGGEARVLSAYCVHLGADLSVGEVVGDRLRCRFHRWEYDGAGMCAVTGIGDPVPPGARLFRFPARERHGIVWAFNGERPTFDVPDLPYPQDELVFRHSVLDEAPFDPWLVTAQTLDLQHFGLQHEFTMEEDPKDAVSATDHSMGYPLRVSEPDGSRLDLRVDIHGTNIFWQTGTLDGRWFFWITALCPVRPGASRPVFVLGARREDGEEPPATEAFLDRAMELMMGMFADDAPVLTTIRFRPGMLTRSDDTLARFLEYVRRYPRANPARDFLT</sequence>
<evidence type="ECO:0000313" key="8">
    <source>
        <dbReference type="EMBL" id="AMK92573.1"/>
    </source>
</evidence>
<evidence type="ECO:0000256" key="5">
    <source>
        <dbReference type="ARBA" id="ARBA00023014"/>
    </source>
</evidence>
<dbReference type="GO" id="GO:0051537">
    <property type="term" value="F:2 iron, 2 sulfur cluster binding"/>
    <property type="evidence" value="ECO:0007669"/>
    <property type="project" value="UniProtKB-KW"/>
</dbReference>
<dbReference type="Pfam" id="PF00355">
    <property type="entry name" value="Rieske"/>
    <property type="match status" value="1"/>
</dbReference>
<name>A0A140E9K4_9ACTN</name>
<organism evidence="8">
    <name type="scientific">Streptomyces uncialis</name>
    <dbReference type="NCBI Taxonomy" id="1048205"/>
    <lineage>
        <taxon>Bacteria</taxon>
        <taxon>Bacillati</taxon>
        <taxon>Actinomycetota</taxon>
        <taxon>Actinomycetes</taxon>
        <taxon>Kitasatosporales</taxon>
        <taxon>Streptomycetaceae</taxon>
        <taxon>Streptomyces</taxon>
    </lineage>
</organism>
<keyword evidence="3" id="KW-0560">Oxidoreductase</keyword>
<evidence type="ECO:0000256" key="1">
    <source>
        <dbReference type="ARBA" id="ARBA00022714"/>
    </source>
</evidence>
<evidence type="ECO:0000256" key="2">
    <source>
        <dbReference type="ARBA" id="ARBA00022723"/>
    </source>
</evidence>
<dbReference type="GO" id="GO:0004497">
    <property type="term" value="F:monooxygenase activity"/>
    <property type="evidence" value="ECO:0007669"/>
    <property type="project" value="UniProtKB-ARBA"/>
</dbReference>
<dbReference type="AlphaFoldDB" id="A0A140E9K4"/>
<dbReference type="GO" id="GO:0016705">
    <property type="term" value="F:oxidoreductase activity, acting on paired donors, with incorporation or reduction of molecular oxygen"/>
    <property type="evidence" value="ECO:0007669"/>
    <property type="project" value="UniProtKB-ARBA"/>
</dbReference>
<dbReference type="Gene3D" id="2.102.10.10">
    <property type="entry name" value="Rieske [2Fe-2S] iron-sulphur domain"/>
    <property type="match status" value="1"/>
</dbReference>
<evidence type="ECO:0000256" key="3">
    <source>
        <dbReference type="ARBA" id="ARBA00023002"/>
    </source>
</evidence>
<evidence type="ECO:0000259" key="7">
    <source>
        <dbReference type="PROSITE" id="PS51296"/>
    </source>
</evidence>
<dbReference type="RefSeq" id="WP_073789600.1">
    <property type="nucleotide sequence ID" value="NZ_CP109583.1"/>
</dbReference>
<keyword evidence="5" id="KW-0411">Iron-sulfur</keyword>
<dbReference type="SUPFAM" id="SSF50022">
    <property type="entry name" value="ISP domain"/>
    <property type="match status" value="1"/>
</dbReference>
<dbReference type="InterPro" id="IPR036922">
    <property type="entry name" value="Rieske_2Fe-2S_sf"/>
</dbReference>
<accession>A0A140E9K4</accession>
<dbReference type="PROSITE" id="PS51296">
    <property type="entry name" value="RIESKE"/>
    <property type="match status" value="1"/>
</dbReference>
<feature type="domain" description="Rieske" evidence="7">
    <location>
        <begin position="37"/>
        <end position="140"/>
    </location>
</feature>
<gene>
    <name evidence="8" type="primary">ucmM</name>
</gene>
<keyword evidence="1" id="KW-0001">2Fe-2S</keyword>
<reference evidence="8" key="1">
    <citation type="journal article" date="2016" name="MBio">
        <title>Strain Prioritization and Genome Mining for Enediyne Natural Products.</title>
        <authorList>
            <person name="Yan X."/>
            <person name="Ge H."/>
            <person name="Huang T."/>
            <person name="Hindra"/>
            <person name="Yang D."/>
            <person name="Teng Q."/>
            <person name="Crnovcic I."/>
            <person name="Li X."/>
            <person name="Rudolf J.D."/>
            <person name="Lohman J.R."/>
            <person name="Gansemans Y."/>
            <person name="Zhu X."/>
            <person name="Huang Y."/>
            <person name="Zhao L.X."/>
            <person name="Jiang Y."/>
            <person name="Van Nieuwerburgh F."/>
            <person name="Rader C."/>
            <person name="Duan Y."/>
            <person name="Shen B."/>
        </authorList>
    </citation>
    <scope>NUCLEOTIDE SEQUENCE</scope>
    <source>
        <strain evidence="8">DCA2648</strain>
    </source>
</reference>
<feature type="region of interest" description="Disordered" evidence="6">
    <location>
        <begin position="1"/>
        <end position="26"/>
    </location>
</feature>
<dbReference type="GO" id="GO:0046872">
    <property type="term" value="F:metal ion binding"/>
    <property type="evidence" value="ECO:0007669"/>
    <property type="project" value="UniProtKB-KW"/>
</dbReference>
<keyword evidence="2" id="KW-0479">Metal-binding</keyword>
<evidence type="ECO:0000256" key="4">
    <source>
        <dbReference type="ARBA" id="ARBA00023004"/>
    </source>
</evidence>
<dbReference type="PANTHER" id="PTHR21266:SF60">
    <property type="entry name" value="3-KETOSTEROID-9-ALPHA-MONOOXYGENASE, OXYGENASE COMPONENT"/>
    <property type="match status" value="1"/>
</dbReference>